<feature type="region of interest" description="Disordered" evidence="1">
    <location>
        <begin position="1500"/>
        <end position="2082"/>
    </location>
</feature>
<feature type="compositionally biased region" description="Low complexity" evidence="1">
    <location>
        <begin position="2157"/>
        <end position="2189"/>
    </location>
</feature>
<feature type="region of interest" description="Disordered" evidence="1">
    <location>
        <begin position="2215"/>
        <end position="2239"/>
    </location>
</feature>
<proteinExistence type="predicted"/>
<feature type="region of interest" description="Disordered" evidence="1">
    <location>
        <begin position="110"/>
        <end position="130"/>
    </location>
</feature>
<dbReference type="VEuPathDB" id="CryptoDB:Cvel_20316"/>
<feature type="region of interest" description="Disordered" evidence="1">
    <location>
        <begin position="1202"/>
        <end position="1308"/>
    </location>
</feature>
<feature type="compositionally biased region" description="Polar residues" evidence="1">
    <location>
        <begin position="1277"/>
        <end position="1292"/>
    </location>
</feature>
<feature type="region of interest" description="Disordered" evidence="1">
    <location>
        <begin position="229"/>
        <end position="288"/>
    </location>
</feature>
<feature type="region of interest" description="Disordered" evidence="1">
    <location>
        <begin position="632"/>
        <end position="652"/>
    </location>
</feature>
<feature type="compositionally biased region" description="Basic and acidic residues" evidence="1">
    <location>
        <begin position="632"/>
        <end position="647"/>
    </location>
</feature>
<feature type="region of interest" description="Disordered" evidence="1">
    <location>
        <begin position="1153"/>
        <end position="1184"/>
    </location>
</feature>
<feature type="compositionally biased region" description="Low complexity" evidence="1">
    <location>
        <begin position="1984"/>
        <end position="1996"/>
    </location>
</feature>
<feature type="compositionally biased region" description="Low complexity" evidence="1">
    <location>
        <begin position="1692"/>
        <end position="1705"/>
    </location>
</feature>
<feature type="compositionally biased region" description="Low complexity" evidence="1">
    <location>
        <begin position="241"/>
        <end position="250"/>
    </location>
</feature>
<accession>A0A0G4G5B8</accession>
<feature type="region of interest" description="Disordered" evidence="1">
    <location>
        <begin position="978"/>
        <end position="1041"/>
    </location>
</feature>
<feature type="compositionally biased region" description="Basic residues" evidence="1">
    <location>
        <begin position="167"/>
        <end position="176"/>
    </location>
</feature>
<reference evidence="2" key="1">
    <citation type="submission" date="2014-11" db="EMBL/GenBank/DDBJ databases">
        <authorList>
            <person name="Otto D Thomas"/>
            <person name="Naeem Raeece"/>
        </authorList>
    </citation>
    <scope>NUCLEOTIDE SEQUENCE</scope>
</reference>
<feature type="compositionally biased region" description="Basic residues" evidence="1">
    <location>
        <begin position="1939"/>
        <end position="1948"/>
    </location>
</feature>
<feature type="compositionally biased region" description="Basic and acidic residues" evidence="1">
    <location>
        <begin position="1802"/>
        <end position="1816"/>
    </location>
</feature>
<feature type="region of interest" description="Disordered" evidence="1">
    <location>
        <begin position="164"/>
        <end position="207"/>
    </location>
</feature>
<feature type="compositionally biased region" description="Basic and acidic residues" evidence="1">
    <location>
        <begin position="1519"/>
        <end position="1537"/>
    </location>
</feature>
<feature type="region of interest" description="Disordered" evidence="1">
    <location>
        <begin position="304"/>
        <end position="534"/>
    </location>
</feature>
<feature type="compositionally biased region" description="Pro residues" evidence="1">
    <location>
        <begin position="1228"/>
        <end position="1239"/>
    </location>
</feature>
<feature type="compositionally biased region" description="Basic and acidic residues" evidence="1">
    <location>
        <begin position="1022"/>
        <end position="1033"/>
    </location>
</feature>
<feature type="compositionally biased region" description="Basic residues" evidence="1">
    <location>
        <begin position="1538"/>
        <end position="1547"/>
    </location>
</feature>
<feature type="region of interest" description="Disordered" evidence="1">
    <location>
        <begin position="2123"/>
        <end position="2195"/>
    </location>
</feature>
<feature type="region of interest" description="Disordered" evidence="1">
    <location>
        <begin position="1082"/>
        <end position="1114"/>
    </location>
</feature>
<gene>
    <name evidence="2" type="ORF">Cvel_20316</name>
</gene>
<feature type="compositionally biased region" description="Polar residues" evidence="1">
    <location>
        <begin position="1602"/>
        <end position="1612"/>
    </location>
</feature>
<dbReference type="EMBL" id="CDMZ01000898">
    <property type="protein sequence ID" value="CEM23567.1"/>
    <property type="molecule type" value="Genomic_DNA"/>
</dbReference>
<feature type="compositionally biased region" description="Polar residues" evidence="1">
    <location>
        <begin position="2054"/>
        <end position="2065"/>
    </location>
</feature>
<sequence length="2239" mass="245385">MEVSLPSAVARCNATHQKNKHVTFREAESHREHHLGVHLLSDGESRVSSGQRSTSVGGMSTWRRMKFFHSDEDNESLGAFSSPHSSFHPSASRSLCGHGFCFSDSERTPVMRGLGQPEESDDGASCHSLDMSSNLKKDITPEDVLQWRTALNAGSSSNLCALSASRPRARARRASARHTGGPVATRKRRSASCLSDSGSHEMSEGVSFDSPAFEKNWKLRGGGRFSRAGSQVTTAVGGGSRRFSSASSFAPNASDVDSAGYLSRDQTRRLSQISGPASRRGSALRRPVAESSALLEIPLPLSLEESEEDETSPQQQQQQPKGRGGIRRQRGNQMMHPRFVEPRRTEGDSDGSDFWEPGRLQRRRARLRNRQKTRWSPGGRTILGERAVSTQEEADDYEEVGGDSAPSDSPAVSFAQPLVSQEAPEEGEEGAGERGENRGREGFSSPERVERRRRALRARDPTPPVPLTGDQRQELADLIAGGSSDVDEPTAGGVEEGEKYHRVHFGVADRYTDAREGESPVEDGEEKQRRRASVRARIPTPFTSLGRGDLCRLREEAAECERREREEAETSPPFSLRFGAPPPPAIAPSSVTFSPVSSCAFEPDISEAQRTRIRRRLPTPFSRAFVRDLDLDSTPHEGADKHAHGAAEGHPGAAADYRRVMLTPGSAARRDGFMDNGDTSFFEVARKEARREAIRARLPTPFCRLSVSQLRSLNEAAEGFSQKVAVLGGERENSAASHMKEQKVGRVRRDRAEGGPVVSFCSLPPSVIGSDPTDLYTAGRRTLCREKIRSRASTPMTRLSQRYEKSGVRLSLSLIPGSETEKPAEPHKHLTVEAEKEAGKSRQRRVKFADTAFRPDLCFIIHPDDLRFWDAPRVTVRRQKLRGRSTTPFARVMGLPELRCARRFRERGMEGRVSFPSSPADLVTIISGRDAEETADSSTQQPLFDDPARCAHRTALLLARTPTPFRDADVHLRHLQEAQQAGKTHVPGSHATVSPDSEIPSLAPAIHPDDPTFHGIARSKNRRESIRSRERTPLRSRQTDLASLQSQVKPVLHVLFGTETEIADEAADPLFKSDAQRNARRRLRVRQRQRAPSPYVRLSEEQEKMLEEEEGDTVGHKKEARFDRFGPVVLWDSDPLFSHPDRTVRRRLAIGTRRKTGPTFSPFGLKARAGIPSDSSSVKEKETGEHDLSAVVTFAHGLPSIIAPDDPLFYSSQRTAERRKGIREREPSPWPKQKPPPRNPAAHMRGRSPPPSPPGSDDEGDGDGGPHPPPSRRRIPQTGTESASKPFSSAGQLNEAVEATPGYDVVDGTRVRISDRSTKVIGVDDGKWDRLDRAVDRREAIRRRRRNPTPFHFPTAAELAAAVDDGSNEEAEFPPGTRTGSKVTLNLAPFDSHSTSEYDCADRQMRRRAAIRARPPTPVSHPAQPSLTMEEEEGMESGEEWGRCVTFTDQPPLCVPPDDATFDESSLRVEQRRNVIASRLPTQYVRLTPRHLDEMRREEESSQAITFSPEPPVVLTGSAREDQGTRFESPERHEARAARIRARRPTPHARPSAAEVAQLQAEFVTIYTEEIEHQSTQQQQEGERQRGQPPVGTSRLPAQLRVRQSSHQSGVSFSPEPPEILGSVANSDWEQPARREERVRRIREREPTRFVPPMTAQQCEALERAELGEDEAGVVRRRGGLSASRSLDERAGASAADRGDGVVVRGEGGDGTSLQQPDSAPAQGPRSASFQPEATDGESPSSAQPGSTPVNDRRRGGRGGRNVAWSAQVQGGHGDGDRPSAPQLAAKERELDAALFSLSFHKPAESEREKERERGRGGVRGLRTACSRSAARSRSRSAQSVRSHSLHGLSPSASALLSSGAAGSPTGLSSSSPQFQQQQQPQQQSFIQSPSSRQGSFLDHTDTPHPPQHTRHATVDTAPPRELGPDESGGFDVPERQLCRQRRLRSRKPTGPQVLSAEQQAEIAVLQLFDESAEERGRETENQSPAAAAAASGPRPSRSPRRRPEGGVSFASTVVERPSQAYADADPRFWGHARASERRRRVRGRRASPLFRLSSAQQERLNQLDEQGDDQAANELLEGLGPEVANVRAQVRRQADLAVTEAGAEGEDDAAAAVDALQVAEEADRRAASAAEVEEPESEMAVMNQEDEDENTNRAVSASASASSSRRPSSSFPSDAVASGGASGPAAAAYGGGGSLVNPLLAPWMPFRLFSSFAGRRETRGQRGEGQRQTQERGEGEGA</sequence>
<name>A0A0G4G5B8_9ALVE</name>
<feature type="compositionally biased region" description="Basic and acidic residues" evidence="1">
    <location>
        <begin position="338"/>
        <end position="347"/>
    </location>
</feature>
<feature type="compositionally biased region" description="Basic and acidic residues" evidence="1">
    <location>
        <begin position="1215"/>
        <end position="1227"/>
    </location>
</feature>
<feature type="compositionally biased region" description="Low complexity" evidence="1">
    <location>
        <begin position="1821"/>
        <end position="1892"/>
    </location>
</feature>
<feature type="region of interest" description="Disordered" evidence="1">
    <location>
        <begin position="1364"/>
        <end position="1384"/>
    </location>
</feature>
<organism evidence="2">
    <name type="scientific">Chromera velia CCMP2878</name>
    <dbReference type="NCBI Taxonomy" id="1169474"/>
    <lineage>
        <taxon>Eukaryota</taxon>
        <taxon>Sar</taxon>
        <taxon>Alveolata</taxon>
        <taxon>Colpodellida</taxon>
        <taxon>Chromeraceae</taxon>
        <taxon>Chromera</taxon>
    </lineage>
</organism>
<feature type="compositionally biased region" description="Polar residues" evidence="1">
    <location>
        <begin position="1726"/>
        <end position="1750"/>
    </location>
</feature>
<feature type="compositionally biased region" description="Basic residues" evidence="1">
    <location>
        <begin position="360"/>
        <end position="373"/>
    </location>
</feature>
<evidence type="ECO:0000313" key="2">
    <source>
        <dbReference type="EMBL" id="CEM23567.1"/>
    </source>
</evidence>
<feature type="compositionally biased region" description="Acidic residues" evidence="1">
    <location>
        <begin position="392"/>
        <end position="401"/>
    </location>
</feature>
<feature type="compositionally biased region" description="Basic and acidic residues" evidence="1">
    <location>
        <begin position="1631"/>
        <end position="1648"/>
    </location>
</feature>
<protein>
    <submittedName>
        <fullName evidence="2">Uncharacterized protein</fullName>
    </submittedName>
</protein>
<feature type="compositionally biased region" description="Basic and acidic residues" evidence="1">
    <location>
        <begin position="431"/>
        <end position="441"/>
    </location>
</feature>
<evidence type="ECO:0000256" key="1">
    <source>
        <dbReference type="SAM" id="MobiDB-lite"/>
    </source>
</evidence>
<feature type="compositionally biased region" description="Basic residues" evidence="1">
    <location>
        <begin position="2037"/>
        <end position="2046"/>
    </location>
</feature>